<evidence type="ECO:0000256" key="4">
    <source>
        <dbReference type="ARBA" id="ARBA00023004"/>
    </source>
</evidence>
<name>A0A284VQJ6_9EURY</name>
<keyword evidence="4" id="KW-0408">Iron</keyword>
<dbReference type="GO" id="GO:0051536">
    <property type="term" value="F:iron-sulfur cluster binding"/>
    <property type="evidence" value="ECO:0007669"/>
    <property type="project" value="UniProtKB-KW"/>
</dbReference>
<dbReference type="PROSITE" id="PS51918">
    <property type="entry name" value="RADICAL_SAM"/>
    <property type="match status" value="1"/>
</dbReference>
<dbReference type="Pfam" id="PF04055">
    <property type="entry name" value="Radical_SAM"/>
    <property type="match status" value="1"/>
</dbReference>
<dbReference type="Proteomes" id="UP000218615">
    <property type="component" value="Unassembled WGS sequence"/>
</dbReference>
<dbReference type="RefSeq" id="WP_096206226.1">
    <property type="nucleotide sequence ID" value="NZ_FZMP01000185.1"/>
</dbReference>
<dbReference type="CDD" id="cd01335">
    <property type="entry name" value="Radical_SAM"/>
    <property type="match status" value="1"/>
</dbReference>
<accession>A0A284VQJ6</accession>
<dbReference type="InterPro" id="IPR036724">
    <property type="entry name" value="Cobalamin-bd_sf"/>
</dbReference>
<reference evidence="8" key="1">
    <citation type="submission" date="2017-06" db="EMBL/GenBank/DDBJ databases">
        <authorList>
            <person name="Cremers G."/>
        </authorList>
    </citation>
    <scope>NUCLEOTIDE SEQUENCE [LARGE SCALE GENOMIC DNA]</scope>
</reference>
<keyword evidence="5" id="KW-0411">Iron-sulfur</keyword>
<dbReference type="AlphaFoldDB" id="A0A284VQJ6"/>
<dbReference type="GO" id="GO:0031419">
    <property type="term" value="F:cobalamin binding"/>
    <property type="evidence" value="ECO:0007669"/>
    <property type="project" value="InterPro"/>
</dbReference>
<dbReference type="PANTHER" id="PTHR43409">
    <property type="entry name" value="ANAEROBIC MAGNESIUM-PROTOPORPHYRIN IX MONOMETHYL ESTER CYCLASE-RELATED"/>
    <property type="match status" value="1"/>
</dbReference>
<dbReference type="PANTHER" id="PTHR43409:SF7">
    <property type="entry name" value="BLL1977 PROTEIN"/>
    <property type="match status" value="1"/>
</dbReference>
<dbReference type="GO" id="GO:0005829">
    <property type="term" value="C:cytosol"/>
    <property type="evidence" value="ECO:0007669"/>
    <property type="project" value="TreeGrafter"/>
</dbReference>
<dbReference type="InterPro" id="IPR051198">
    <property type="entry name" value="BchE-like"/>
</dbReference>
<dbReference type="SFLD" id="SFLDG01082">
    <property type="entry name" value="B12-binding_domain_containing"/>
    <property type="match status" value="1"/>
</dbReference>
<dbReference type="SUPFAM" id="SSF52242">
    <property type="entry name" value="Cobalamin (vitamin B12)-binding domain"/>
    <property type="match status" value="1"/>
</dbReference>
<gene>
    <name evidence="7" type="ORF">MNV_40022</name>
</gene>
<dbReference type="InterPro" id="IPR007197">
    <property type="entry name" value="rSAM"/>
</dbReference>
<evidence type="ECO:0000256" key="3">
    <source>
        <dbReference type="ARBA" id="ARBA00022723"/>
    </source>
</evidence>
<dbReference type="GO" id="GO:0046872">
    <property type="term" value="F:metal ion binding"/>
    <property type="evidence" value="ECO:0007669"/>
    <property type="project" value="UniProtKB-KW"/>
</dbReference>
<proteinExistence type="predicted"/>
<comment type="cofactor">
    <cofactor evidence="1">
        <name>[4Fe-4S] cluster</name>
        <dbReference type="ChEBI" id="CHEBI:49883"/>
    </cofactor>
</comment>
<dbReference type="OrthoDB" id="2305at2157"/>
<dbReference type="SFLD" id="SFLDS00029">
    <property type="entry name" value="Radical_SAM"/>
    <property type="match status" value="1"/>
</dbReference>
<dbReference type="InterPro" id="IPR006638">
    <property type="entry name" value="Elp3/MiaA/NifB-like_rSAM"/>
</dbReference>
<dbReference type="SMART" id="SM00729">
    <property type="entry name" value="Elp3"/>
    <property type="match status" value="1"/>
</dbReference>
<keyword evidence="8" id="KW-1185">Reference proteome</keyword>
<organism evidence="7 8">
    <name type="scientific">Candidatus Methanoperedens nitratireducens</name>
    <dbReference type="NCBI Taxonomy" id="1392998"/>
    <lineage>
        <taxon>Archaea</taxon>
        <taxon>Methanobacteriati</taxon>
        <taxon>Methanobacteriota</taxon>
        <taxon>Stenosarchaea group</taxon>
        <taxon>Methanomicrobia</taxon>
        <taxon>Methanosarcinales</taxon>
        <taxon>ANME-2 cluster</taxon>
        <taxon>Candidatus Methanoperedentaceae</taxon>
        <taxon>Candidatus Methanoperedens</taxon>
    </lineage>
</organism>
<dbReference type="InterPro" id="IPR058240">
    <property type="entry name" value="rSAM_sf"/>
</dbReference>
<protein>
    <submittedName>
        <fullName evidence="7">Putative Radical SAM/B12-binding domain-containing protein</fullName>
    </submittedName>
</protein>
<feature type="domain" description="Radical SAM core" evidence="6">
    <location>
        <begin position="310"/>
        <end position="551"/>
    </location>
</feature>
<evidence type="ECO:0000259" key="6">
    <source>
        <dbReference type="PROSITE" id="PS51918"/>
    </source>
</evidence>
<dbReference type="InterPro" id="IPR023404">
    <property type="entry name" value="rSAM_horseshoe"/>
</dbReference>
<dbReference type="Gene3D" id="3.40.50.280">
    <property type="entry name" value="Cobalamin-binding domain"/>
    <property type="match status" value="1"/>
</dbReference>
<evidence type="ECO:0000256" key="1">
    <source>
        <dbReference type="ARBA" id="ARBA00001966"/>
    </source>
</evidence>
<evidence type="ECO:0000256" key="2">
    <source>
        <dbReference type="ARBA" id="ARBA00022691"/>
    </source>
</evidence>
<sequence length="721" mass="83006">MFTKLIFPPQWIPTQPYLSLPSLTAFLKANNCDVEQMDINVTFYDEILSKKGLSPFYERAYSKFQELESRKELLPELQKQYHALGSSILYGEYVLEEIDNSKKILRDKEDFYDYEEHFSAFKILKLGLKLVSSAYYPTNLTFNDYHMRYSCRSSMDVLSAINDKEENLFIDYFKKNTVLEVMKNKPGLIGISIINTSQLIPGLTLANLIKKASGNVHINIGGSVFTRLINEIRQNNELFSVFDSVIVHEGETALVGLIKHLNNELDIKEVHNLIYKKGSEVRVNRINSEGEDINSLPTPCFDGLPFDRYLSPELILPVLSSRGCYWRRCTFCDHSYGYSGNYRPRDTGLLYNDLENLKAKYKTGFFTFQDEGISPKLIGALSDKIIEHDLDISWLADSRFEPAFSAELSNKIAEAGCKMLYFGLESASDRILACMDKGIKKENVLKICKYSNDAGIWTHLFLIFGFPTETPDEAGETIDFILRNRNIIRSMSFGSFQLTKHSKVFENPASFGVSKIIRNDDIDLSLWYEHETNQGMSKKETDELIQEFYYKLSLQYRDFPIWSNLDREHLFLYISHYKGSGKKVPELSELIEKIYKKHTIDKPAITPLKNIEIYPILKEGVFIGTFNFNWALIHHAMMEGIFLSGDLQKERTNVLFDTNNNRILTVPDLAKDIIGKSNGTLNLPEIIEMLKEKYKLPYGEVELKCKNFLNSLVEKNILSIR</sequence>
<dbReference type="SUPFAM" id="SSF102114">
    <property type="entry name" value="Radical SAM enzymes"/>
    <property type="match status" value="1"/>
</dbReference>
<evidence type="ECO:0000313" key="7">
    <source>
        <dbReference type="EMBL" id="SNQ61554.1"/>
    </source>
</evidence>
<evidence type="ECO:0000313" key="8">
    <source>
        <dbReference type="Proteomes" id="UP000218615"/>
    </source>
</evidence>
<keyword evidence="2" id="KW-0949">S-adenosyl-L-methionine</keyword>
<keyword evidence="3" id="KW-0479">Metal-binding</keyword>
<dbReference type="GO" id="GO:0003824">
    <property type="term" value="F:catalytic activity"/>
    <property type="evidence" value="ECO:0007669"/>
    <property type="project" value="InterPro"/>
</dbReference>
<evidence type="ECO:0000256" key="5">
    <source>
        <dbReference type="ARBA" id="ARBA00023014"/>
    </source>
</evidence>
<dbReference type="Gene3D" id="3.80.30.20">
    <property type="entry name" value="tm_1862 like domain"/>
    <property type="match status" value="1"/>
</dbReference>
<dbReference type="EMBL" id="FZMP01000185">
    <property type="protein sequence ID" value="SNQ61554.1"/>
    <property type="molecule type" value="Genomic_DNA"/>
</dbReference>